<evidence type="ECO:0000313" key="2">
    <source>
        <dbReference type="Proteomes" id="UP000828048"/>
    </source>
</evidence>
<name>A0ACB7XEU6_9ERIC</name>
<organism evidence="1 2">
    <name type="scientific">Vaccinium darrowii</name>
    <dbReference type="NCBI Taxonomy" id="229202"/>
    <lineage>
        <taxon>Eukaryota</taxon>
        <taxon>Viridiplantae</taxon>
        <taxon>Streptophyta</taxon>
        <taxon>Embryophyta</taxon>
        <taxon>Tracheophyta</taxon>
        <taxon>Spermatophyta</taxon>
        <taxon>Magnoliopsida</taxon>
        <taxon>eudicotyledons</taxon>
        <taxon>Gunneridae</taxon>
        <taxon>Pentapetalae</taxon>
        <taxon>asterids</taxon>
        <taxon>Ericales</taxon>
        <taxon>Ericaceae</taxon>
        <taxon>Vaccinioideae</taxon>
        <taxon>Vaccinieae</taxon>
        <taxon>Vaccinium</taxon>
    </lineage>
</organism>
<dbReference type="EMBL" id="CM037160">
    <property type="protein sequence ID" value="KAH7839155.1"/>
    <property type="molecule type" value="Genomic_DNA"/>
</dbReference>
<proteinExistence type="predicted"/>
<accession>A0ACB7XEU6</accession>
<reference evidence="1 2" key="1">
    <citation type="journal article" date="2021" name="Hortic Res">
        <title>High-quality reference genome and annotation aids understanding of berry development for evergreen blueberry (Vaccinium darrowii).</title>
        <authorList>
            <person name="Yu J."/>
            <person name="Hulse-Kemp A.M."/>
            <person name="Babiker E."/>
            <person name="Staton M."/>
        </authorList>
    </citation>
    <scope>NUCLEOTIDE SEQUENCE [LARGE SCALE GENOMIC DNA]</scope>
    <source>
        <strain evidence="2">cv. NJ 8807/NJ 8810</strain>
        <tissue evidence="1">Young leaf</tissue>
    </source>
</reference>
<sequence length="447" mass="49356">MDSEGSRVVVPRNFRLLEELERGEKGIGDGTVSYGMDDADDVYMQSWTGTIIGPPNTVHEGRIYQLKLFCGKEYPDEPPAVRFQTRINMTCVNQETGLVEPRLFPMLANWQREYTMEDILMQLKKEMLSPQNRKLAQPTEGNEEARMDQKGLIVNCCILPRRAVPSPSPGRHATTRSRRGCSSSSPPTTDGFRTGTPVPSPQSQSFSRSYRSILPTSLAYIVPSTRGCSPWRPDAVMSTTGRERHSVLRIFKGRLGRTGHHATCGAFPTAGPYLRLSHFQGGQYRCGPPLEFPLASPRSGIVHHLSGPDRHADTRTLLRRSRSVGGATHGGDPTNQLLCALRVYSLVDSHTCQTPWSVFQDRPNGEPTGRCWERADAEARQGRTLPATIKAKASPQAYRLPGLWPPSQSAPVHAPSRLADQVLVVPHPTGAHRRPPFASLPTISSTL</sequence>
<keyword evidence="2" id="KW-1185">Reference proteome</keyword>
<gene>
    <name evidence="1" type="ORF">Vadar_000520</name>
</gene>
<comment type="caution">
    <text evidence="1">The sequence shown here is derived from an EMBL/GenBank/DDBJ whole genome shotgun (WGS) entry which is preliminary data.</text>
</comment>
<protein>
    <submittedName>
        <fullName evidence="1">Uncharacterized protein</fullName>
    </submittedName>
</protein>
<dbReference type="Proteomes" id="UP000828048">
    <property type="component" value="Chromosome 10"/>
</dbReference>
<evidence type="ECO:0000313" key="1">
    <source>
        <dbReference type="EMBL" id="KAH7839155.1"/>
    </source>
</evidence>